<name>A0A940YC73_9BURK</name>
<dbReference type="NCBIfam" id="TIGR00730">
    <property type="entry name" value="Rossman fold protein, TIGR00730 family"/>
    <property type="match status" value="1"/>
</dbReference>
<dbReference type="InterPro" id="IPR005269">
    <property type="entry name" value="LOG"/>
</dbReference>
<dbReference type="InterPro" id="IPR031100">
    <property type="entry name" value="LOG_fam"/>
</dbReference>
<dbReference type="EC" id="3.2.2.n1" evidence="3"/>
<evidence type="ECO:0000256" key="2">
    <source>
        <dbReference type="ARBA" id="ARBA00006763"/>
    </source>
</evidence>
<accession>A0A940YC73</accession>
<organism evidence="4 5">
    <name type="scientific">Ideonella alba</name>
    <dbReference type="NCBI Taxonomy" id="2824118"/>
    <lineage>
        <taxon>Bacteria</taxon>
        <taxon>Pseudomonadati</taxon>
        <taxon>Pseudomonadota</taxon>
        <taxon>Betaproteobacteria</taxon>
        <taxon>Burkholderiales</taxon>
        <taxon>Sphaerotilaceae</taxon>
        <taxon>Ideonella</taxon>
    </lineage>
</organism>
<dbReference type="Pfam" id="PF03641">
    <property type="entry name" value="Lysine_decarbox"/>
    <property type="match status" value="1"/>
</dbReference>
<evidence type="ECO:0000256" key="3">
    <source>
        <dbReference type="RuleBase" id="RU363015"/>
    </source>
</evidence>
<evidence type="ECO:0000313" key="4">
    <source>
        <dbReference type="EMBL" id="MBQ0931975.1"/>
    </source>
</evidence>
<evidence type="ECO:0000313" key="5">
    <source>
        <dbReference type="Proteomes" id="UP000676246"/>
    </source>
</evidence>
<keyword evidence="3" id="KW-0378">Hydrolase</keyword>
<reference evidence="4 5" key="1">
    <citation type="submission" date="2021-04" db="EMBL/GenBank/DDBJ databases">
        <title>The genome sequence of Ideonella sp. 3Y2.</title>
        <authorList>
            <person name="Liu Y."/>
        </authorList>
    </citation>
    <scope>NUCLEOTIDE SEQUENCE [LARGE SCALE GENOMIC DNA]</scope>
    <source>
        <strain evidence="4 5">3Y2</strain>
    </source>
</reference>
<dbReference type="Proteomes" id="UP000676246">
    <property type="component" value="Unassembled WGS sequence"/>
</dbReference>
<gene>
    <name evidence="4" type="ORF">KAK03_15940</name>
</gene>
<dbReference type="GO" id="GO:0009691">
    <property type="term" value="P:cytokinin biosynthetic process"/>
    <property type="evidence" value="ECO:0007669"/>
    <property type="project" value="UniProtKB-UniRule"/>
</dbReference>
<comment type="similarity">
    <text evidence="2 3">Belongs to the LOG family.</text>
</comment>
<dbReference type="RefSeq" id="WP_210855133.1">
    <property type="nucleotide sequence ID" value="NZ_JAGQDD010000012.1"/>
</dbReference>
<dbReference type="GO" id="GO:0008714">
    <property type="term" value="F:AMP nucleosidase activity"/>
    <property type="evidence" value="ECO:0007669"/>
    <property type="project" value="UniProtKB-EC"/>
</dbReference>
<comment type="caution">
    <text evidence="4">The sequence shown here is derived from an EMBL/GenBank/DDBJ whole genome shotgun (WGS) entry which is preliminary data.</text>
</comment>
<protein>
    <recommendedName>
        <fullName evidence="3">Cytokinin riboside 5'-monophosphate phosphoribohydrolase</fullName>
        <ecNumber evidence="3">3.2.2.n1</ecNumber>
    </recommendedName>
</protein>
<comment type="catalytic activity">
    <reaction evidence="1">
        <text>AMP + H2O = D-ribose 5-phosphate + adenine</text>
        <dbReference type="Rhea" id="RHEA:20129"/>
        <dbReference type="ChEBI" id="CHEBI:15377"/>
        <dbReference type="ChEBI" id="CHEBI:16708"/>
        <dbReference type="ChEBI" id="CHEBI:78346"/>
        <dbReference type="ChEBI" id="CHEBI:456215"/>
        <dbReference type="EC" id="3.2.2.4"/>
    </reaction>
</comment>
<dbReference type="GO" id="GO:0005829">
    <property type="term" value="C:cytosol"/>
    <property type="evidence" value="ECO:0007669"/>
    <property type="project" value="TreeGrafter"/>
</dbReference>
<sequence length="195" mass="21136">MSGVRPFSVCVYCGSRHGVRPEYTTAARAMGQAIGERGWRLVYGGGNVGLMGEVADATLAAGGTVLGVIPERLLQREVGHHGLTELVVVQNMHQRKMRMAEEADAFVALPGGIGTFEELFEMWSWRHLGYHDKPLGLLEVQGFWAPMVGFLRSSVAAGFMDDSQMAMLALDSTPARLLDSLAASPRRQAADYRGA</sequence>
<proteinExistence type="inferred from homology"/>
<dbReference type="PANTHER" id="PTHR31223:SF70">
    <property type="entry name" value="LOG FAMILY PROTEIN YJL055W"/>
    <property type="match status" value="1"/>
</dbReference>
<dbReference type="Gene3D" id="3.40.50.450">
    <property type="match status" value="1"/>
</dbReference>
<dbReference type="PANTHER" id="PTHR31223">
    <property type="entry name" value="LOG FAMILY PROTEIN YJL055W"/>
    <property type="match status" value="1"/>
</dbReference>
<dbReference type="AlphaFoldDB" id="A0A940YC73"/>
<dbReference type="EMBL" id="JAGQDD010000012">
    <property type="protein sequence ID" value="MBQ0931975.1"/>
    <property type="molecule type" value="Genomic_DNA"/>
</dbReference>
<keyword evidence="5" id="KW-1185">Reference proteome</keyword>
<evidence type="ECO:0000256" key="1">
    <source>
        <dbReference type="ARBA" id="ARBA00000274"/>
    </source>
</evidence>
<dbReference type="SUPFAM" id="SSF102405">
    <property type="entry name" value="MCP/YpsA-like"/>
    <property type="match status" value="1"/>
</dbReference>
<keyword evidence="3" id="KW-0203">Cytokinin biosynthesis</keyword>